<sequence length="502" mass="53841">MAHSAWALVPPLITILLAVLTKEVYSALIIGVFSGTLLFTGFDVFSAINVLFSIMTKAIGDNAFLLVFLVLLGIFVSMVNKSGASQAYGEWAVKAIKGKRMALLITMILGIIIFIDDYFNCLTVGTVMRPVTDKFHVTRAKLAYIIDATAAPVCIIAPVSSWAAAVASSFPENSGVDGFALFIHTIPLNFYAWFTLLFVLFIIWSGKDFSRMKSLEEKQKNELYISEEPVTEDSVTKPVGNGTIIDLILPLLLLIGLCIFGMLYTGGIMQGVPLGRAFAECDSMRGLVIGAFAAVVITVILYMVRRVIDFKPLCDCYIEGFRSMVPATLLLALAWSLAGICSSQYLDLGGYVGDIVRGHAGFIMFLPAVFFLVSFVLSFATGSSWGTFGILIPIVVAATGTNDLNMLTIAVAAVLAGAVAGDHISPISDTTIMASAGAQCHHIDHVSTQIPYALVVIAACVIGYIVAGITDNEIAGMIAGYAALFGEMIYIYNFKMKDHAAS</sequence>
<dbReference type="RefSeq" id="WP_091363738.1">
    <property type="nucleotide sequence ID" value="NZ_FMXA01000007.1"/>
</dbReference>
<gene>
    <name evidence="8" type="ORF">SAMN02910343_00617</name>
</gene>
<feature type="transmembrane region" description="Helical" evidence="6">
    <location>
        <begin position="179"/>
        <end position="204"/>
    </location>
</feature>
<reference evidence="8 9" key="1">
    <citation type="submission" date="2016-10" db="EMBL/GenBank/DDBJ databases">
        <authorList>
            <person name="de Groot N.N."/>
        </authorList>
    </citation>
    <scope>NUCLEOTIDE SEQUENCE [LARGE SCALE GENOMIC DNA]</scope>
    <source>
        <strain evidence="8 9">DSM 15230</strain>
    </source>
</reference>
<feature type="transmembrane region" description="Helical" evidence="6">
    <location>
        <begin position="244"/>
        <end position="264"/>
    </location>
</feature>
<organism evidence="8 9">
    <name type="scientific">Allisonella histaminiformans</name>
    <dbReference type="NCBI Taxonomy" id="209880"/>
    <lineage>
        <taxon>Bacteria</taxon>
        <taxon>Bacillati</taxon>
        <taxon>Bacillota</taxon>
        <taxon>Negativicutes</taxon>
        <taxon>Veillonellales</taxon>
        <taxon>Veillonellaceae</taxon>
        <taxon>Allisonella</taxon>
    </lineage>
</organism>
<proteinExistence type="predicted"/>
<dbReference type="AlphaFoldDB" id="A0A1G5VHZ2"/>
<feature type="transmembrane region" description="Helical" evidence="6">
    <location>
        <begin position="474"/>
        <end position="492"/>
    </location>
</feature>
<keyword evidence="2" id="KW-1003">Cell membrane</keyword>
<feature type="transmembrane region" description="Helical" evidence="6">
    <location>
        <begin position="100"/>
        <end position="121"/>
    </location>
</feature>
<feature type="transmembrane region" description="Helical" evidence="6">
    <location>
        <begin position="28"/>
        <end position="51"/>
    </location>
</feature>
<evidence type="ECO:0000256" key="2">
    <source>
        <dbReference type="ARBA" id="ARBA00022475"/>
    </source>
</evidence>
<protein>
    <submittedName>
        <fullName evidence="8">Na+/H+ antiporter NhaC</fullName>
    </submittedName>
</protein>
<feature type="domain" description="Na+/H+ antiporter NhaC-like C-terminal" evidence="7">
    <location>
        <begin position="153"/>
        <end position="469"/>
    </location>
</feature>
<evidence type="ECO:0000256" key="6">
    <source>
        <dbReference type="SAM" id="Phobius"/>
    </source>
</evidence>
<feature type="transmembrane region" description="Helical" evidence="6">
    <location>
        <begin position="358"/>
        <end position="380"/>
    </location>
</feature>
<dbReference type="GeneID" id="87755654"/>
<keyword evidence="4 6" id="KW-1133">Transmembrane helix</keyword>
<evidence type="ECO:0000256" key="5">
    <source>
        <dbReference type="ARBA" id="ARBA00023136"/>
    </source>
</evidence>
<accession>A0A1G5VHZ2</accession>
<dbReference type="OrthoDB" id="9762978at2"/>
<keyword evidence="5 6" id="KW-0472">Membrane</keyword>
<dbReference type="STRING" id="209880.SAMN02910343_00617"/>
<feature type="transmembrane region" description="Helical" evidence="6">
    <location>
        <begin position="325"/>
        <end position="346"/>
    </location>
</feature>
<comment type="subcellular location">
    <subcellularLocation>
        <location evidence="1">Cell membrane</location>
        <topology evidence="1">Multi-pass membrane protein</topology>
    </subcellularLocation>
</comment>
<dbReference type="Pfam" id="PF03553">
    <property type="entry name" value="Na_H_antiporter"/>
    <property type="match status" value="1"/>
</dbReference>
<feature type="transmembrane region" description="Helical" evidence="6">
    <location>
        <begin position="63"/>
        <end position="80"/>
    </location>
</feature>
<evidence type="ECO:0000313" key="8">
    <source>
        <dbReference type="EMBL" id="SDA45056.1"/>
    </source>
</evidence>
<name>A0A1G5VHZ2_9FIRM</name>
<evidence type="ECO:0000313" key="9">
    <source>
        <dbReference type="Proteomes" id="UP000199689"/>
    </source>
</evidence>
<dbReference type="EMBL" id="FMXA01000007">
    <property type="protein sequence ID" value="SDA45056.1"/>
    <property type="molecule type" value="Genomic_DNA"/>
</dbReference>
<evidence type="ECO:0000256" key="1">
    <source>
        <dbReference type="ARBA" id="ARBA00004651"/>
    </source>
</evidence>
<feature type="transmembrane region" description="Helical" evidence="6">
    <location>
        <begin position="284"/>
        <end position="304"/>
    </location>
</feature>
<dbReference type="Proteomes" id="UP000199689">
    <property type="component" value="Unassembled WGS sequence"/>
</dbReference>
<evidence type="ECO:0000256" key="3">
    <source>
        <dbReference type="ARBA" id="ARBA00022692"/>
    </source>
</evidence>
<feature type="transmembrane region" description="Helical" evidence="6">
    <location>
        <begin position="450"/>
        <end position="468"/>
    </location>
</feature>
<evidence type="ECO:0000259" key="7">
    <source>
        <dbReference type="Pfam" id="PF03553"/>
    </source>
</evidence>
<dbReference type="GO" id="GO:0005886">
    <property type="term" value="C:plasma membrane"/>
    <property type="evidence" value="ECO:0007669"/>
    <property type="project" value="UniProtKB-SubCell"/>
</dbReference>
<keyword evidence="3 6" id="KW-0812">Transmembrane</keyword>
<dbReference type="PANTHER" id="PTHR43478:SF1">
    <property type="entry name" value="NA+_H+ ANTIPORTER NHAC-LIKE C-TERMINAL DOMAIN-CONTAINING PROTEIN"/>
    <property type="match status" value="1"/>
</dbReference>
<keyword evidence="9" id="KW-1185">Reference proteome</keyword>
<evidence type="ECO:0000256" key="4">
    <source>
        <dbReference type="ARBA" id="ARBA00022989"/>
    </source>
</evidence>
<dbReference type="InterPro" id="IPR018461">
    <property type="entry name" value="Na/H_Antiport_NhaC-like_C"/>
</dbReference>
<dbReference type="PANTHER" id="PTHR43478">
    <property type="entry name" value="NA+/H+ ANTIPORTER-RELATED"/>
    <property type="match status" value="1"/>
</dbReference>
<feature type="transmembrane region" description="Helical" evidence="6">
    <location>
        <begin position="142"/>
        <end position="167"/>
    </location>
</feature>